<dbReference type="Proteomes" id="UP000067626">
    <property type="component" value="Chromosome"/>
</dbReference>
<feature type="region of interest" description="Disordered" evidence="1">
    <location>
        <begin position="1"/>
        <end position="25"/>
    </location>
</feature>
<dbReference type="STRING" id="52.CMC5_043180"/>
<keyword evidence="3" id="KW-1185">Reference proteome</keyword>
<sequence>MRLAGTEIRGQEGPLLPDGVDVDDDRRATPVQLDLATEEHHPPRGAEMAELIHHRRFDLAGNLLIHGGGGYSDTARSAIPTIPAPLWAPSWHSPRVERTRIYLSPGMFGFARLASFEYFEHLIRALEERFRDRGRDAVVSVCEVHPTASILRRAAKLARLIDESAGEDDGPIHLVGHSTGGLDARLVACPTARLPGDAGQRLGWTHRLCSVTTMNTPHYGTPLAAFFATVSGQRLLYAISALTVTALKLGAPPLAAASALVAAVSRLQVGVLELELLDRGIEGVIRVLDEASSRELRAWLRLLRDDQGAIVQLTPEAMDLFHAGLEDRPGVRYQSVASYSPRNEVRDWLSALRSPWSAMSATIFTAMSNITARQDARYPCRPLHPGVEQQLAAALGEVPPLDANDGVVPLMSQVWGHLAWAGRGDHLDVVGHFPGRGGHTDWLTSGARFNRHRFDTLVDRIVSGMLLGEEEARRFNAEAAHAAPGRTVEQAAIAAAGAQAALAASGPHDPETSR</sequence>
<dbReference type="InterPro" id="IPR029058">
    <property type="entry name" value="AB_hydrolase_fold"/>
</dbReference>
<reference evidence="2 3" key="1">
    <citation type="submission" date="2015-07" db="EMBL/GenBank/DDBJ databases">
        <title>Genome analysis of myxobacterium Chondromyces crocatus Cm c5 reveals a high potential for natural compound synthesis and the genetic basis for the loss of fruiting body formation.</title>
        <authorList>
            <person name="Zaburannyi N."/>
            <person name="Bunk B."/>
            <person name="Maier J."/>
            <person name="Overmann J."/>
            <person name="Mueller R."/>
        </authorList>
    </citation>
    <scope>NUCLEOTIDE SEQUENCE [LARGE SCALE GENOMIC DNA]</scope>
    <source>
        <strain evidence="2 3">Cm c5</strain>
    </source>
</reference>
<dbReference type="Gene3D" id="3.40.50.1820">
    <property type="entry name" value="alpha/beta hydrolase"/>
    <property type="match status" value="1"/>
</dbReference>
<dbReference type="SUPFAM" id="SSF53474">
    <property type="entry name" value="alpha/beta-Hydrolases"/>
    <property type="match status" value="1"/>
</dbReference>
<accession>A0A0K1EH30</accession>
<evidence type="ECO:0000313" key="3">
    <source>
        <dbReference type="Proteomes" id="UP000067626"/>
    </source>
</evidence>
<evidence type="ECO:0008006" key="4">
    <source>
        <dbReference type="Google" id="ProtNLM"/>
    </source>
</evidence>
<protein>
    <recommendedName>
        <fullName evidence="4">Triacylglycerol lipase</fullName>
    </recommendedName>
</protein>
<name>A0A0K1EH30_CHOCO</name>
<gene>
    <name evidence="2" type="ORF">CMC5_043180</name>
</gene>
<dbReference type="KEGG" id="ccro:CMC5_043180"/>
<evidence type="ECO:0000313" key="2">
    <source>
        <dbReference type="EMBL" id="AKT40165.1"/>
    </source>
</evidence>
<organism evidence="2 3">
    <name type="scientific">Chondromyces crocatus</name>
    <dbReference type="NCBI Taxonomy" id="52"/>
    <lineage>
        <taxon>Bacteria</taxon>
        <taxon>Pseudomonadati</taxon>
        <taxon>Myxococcota</taxon>
        <taxon>Polyangia</taxon>
        <taxon>Polyangiales</taxon>
        <taxon>Polyangiaceae</taxon>
        <taxon>Chondromyces</taxon>
    </lineage>
</organism>
<dbReference type="AlphaFoldDB" id="A0A0K1EH30"/>
<dbReference type="EMBL" id="CP012159">
    <property type="protein sequence ID" value="AKT40165.1"/>
    <property type="molecule type" value="Genomic_DNA"/>
</dbReference>
<proteinExistence type="predicted"/>
<evidence type="ECO:0000256" key="1">
    <source>
        <dbReference type="SAM" id="MobiDB-lite"/>
    </source>
</evidence>